<dbReference type="AlphaFoldDB" id="A0A410JP06"/>
<keyword evidence="6" id="KW-0342">GTP-binding</keyword>
<comment type="similarity">
    <text evidence="1">Belongs to the mannose-6-phosphate isomerase type 2 family.</text>
</comment>
<reference evidence="10 11" key="1">
    <citation type="submission" date="2019-01" db="EMBL/GenBank/DDBJ databases">
        <title>Whole Genome of Ornithobacterium rhinotracheale FARPER-174b.</title>
        <authorList>
            <person name="Tataje-Lavanda L.A."/>
            <person name="Montalvan A."/>
            <person name="Montesinos R."/>
            <person name="Zimic M."/>
            <person name="Fernandez-Sanchez M."/>
            <person name="Fernandez-Diaz M."/>
        </authorList>
    </citation>
    <scope>NUCLEOTIDE SEQUENCE [LARGE SCALE GENOMIC DNA]</scope>
    <source>
        <strain evidence="10 11">FARPER-174b</strain>
    </source>
</reference>
<dbReference type="InterPro" id="IPR005835">
    <property type="entry name" value="NTP_transferase_dom"/>
</dbReference>
<dbReference type="GO" id="GO:0009298">
    <property type="term" value="P:GDP-mannose biosynthetic process"/>
    <property type="evidence" value="ECO:0007669"/>
    <property type="project" value="TreeGrafter"/>
</dbReference>
<dbReference type="EC" id="2.7.7.13" evidence="2"/>
<dbReference type="CDD" id="cd02509">
    <property type="entry name" value="GDP-M1P_Guanylyltransferase"/>
    <property type="match status" value="1"/>
</dbReference>
<evidence type="ECO:0000256" key="6">
    <source>
        <dbReference type="ARBA" id="ARBA00023134"/>
    </source>
</evidence>
<dbReference type="GO" id="GO:0005525">
    <property type="term" value="F:GTP binding"/>
    <property type="evidence" value="ECO:0007669"/>
    <property type="project" value="UniProtKB-KW"/>
</dbReference>
<accession>A0A410JP06</accession>
<feature type="domain" description="Nucleotidyl transferase" evidence="8">
    <location>
        <begin position="12"/>
        <end position="291"/>
    </location>
</feature>
<feature type="domain" description="MannoseP isomerase/GMP-like beta-helix" evidence="9">
    <location>
        <begin position="305"/>
        <end position="354"/>
    </location>
</feature>
<dbReference type="SUPFAM" id="SSF159283">
    <property type="entry name" value="Guanosine diphospho-D-mannose pyrophosphorylase/mannose-6-phosphate isomerase linker domain"/>
    <property type="match status" value="1"/>
</dbReference>
<evidence type="ECO:0000256" key="5">
    <source>
        <dbReference type="ARBA" id="ARBA00022741"/>
    </source>
</evidence>
<evidence type="ECO:0000313" key="10">
    <source>
        <dbReference type="EMBL" id="QAR29856.1"/>
    </source>
</evidence>
<dbReference type="FunFam" id="3.90.550.10:FF:000046">
    <property type="entry name" value="Mannose-1-phosphate guanylyltransferase (GDP)"/>
    <property type="match status" value="1"/>
</dbReference>
<comment type="catalytic activity">
    <reaction evidence="7">
        <text>alpha-D-mannose 1-phosphate + GTP + H(+) = GDP-alpha-D-mannose + diphosphate</text>
        <dbReference type="Rhea" id="RHEA:15229"/>
        <dbReference type="ChEBI" id="CHEBI:15378"/>
        <dbReference type="ChEBI" id="CHEBI:33019"/>
        <dbReference type="ChEBI" id="CHEBI:37565"/>
        <dbReference type="ChEBI" id="CHEBI:57527"/>
        <dbReference type="ChEBI" id="CHEBI:58409"/>
        <dbReference type="EC" id="2.7.7.13"/>
    </reaction>
</comment>
<dbReference type="InterPro" id="IPR054566">
    <property type="entry name" value="ManC/GMP-like_b-helix"/>
</dbReference>
<dbReference type="Gene3D" id="3.90.550.10">
    <property type="entry name" value="Spore Coat Polysaccharide Biosynthesis Protein SpsA, Chain A"/>
    <property type="match status" value="1"/>
</dbReference>
<dbReference type="Proteomes" id="UP000287701">
    <property type="component" value="Chromosome"/>
</dbReference>
<gene>
    <name evidence="10" type="ORF">EQP59_00015</name>
</gene>
<sequence length="363" mass="41302">METLDKKNIYCVIMAGGVGSRFWPMSTTSNPKQFHDVLGTGKTLIQQTFDRLLNLCLPENIYVITDQKYTDLVQEQLPKISPENIVAEPVGMNTAPCAIYTAYKIYKRNPEAEILVCPSDHLILNEPKFTEIALTALENSAKNHGLYTLGIQPTRPDTGYGYIQYNAQDQGEVKKVKTFTEKPNLELAKQFLQSGDFLWNSGIFIWSAKDILHSFEEHMPEMYHAFQAVENTLNTEKEAKEIKQLYPTLQQISVDVAIMEKEQNVYVIPSEFGWSDLGTWLSLYENTEKDKDGNAFSSKNVFTYQAKNNIIFAPQEKLVVVDGLEDYIVVDTPQALLISPIKNSQEIKSYVTDLKLNKKEKFV</sequence>
<dbReference type="EMBL" id="CP035107">
    <property type="protein sequence ID" value="QAR29856.1"/>
    <property type="molecule type" value="Genomic_DNA"/>
</dbReference>
<evidence type="ECO:0000259" key="8">
    <source>
        <dbReference type="Pfam" id="PF00483"/>
    </source>
</evidence>
<dbReference type="InterPro" id="IPR049577">
    <property type="entry name" value="GMPP_N"/>
</dbReference>
<keyword evidence="3 10" id="KW-0808">Transferase</keyword>
<dbReference type="InterPro" id="IPR051161">
    <property type="entry name" value="Mannose-6P_isomerase_type2"/>
</dbReference>
<evidence type="ECO:0000256" key="4">
    <source>
        <dbReference type="ARBA" id="ARBA00022695"/>
    </source>
</evidence>
<dbReference type="SUPFAM" id="SSF53448">
    <property type="entry name" value="Nucleotide-diphospho-sugar transferases"/>
    <property type="match status" value="1"/>
</dbReference>
<evidence type="ECO:0000313" key="11">
    <source>
        <dbReference type="Proteomes" id="UP000287701"/>
    </source>
</evidence>
<evidence type="ECO:0000256" key="1">
    <source>
        <dbReference type="ARBA" id="ARBA00006115"/>
    </source>
</evidence>
<proteinExistence type="inferred from homology"/>
<dbReference type="Pfam" id="PF22640">
    <property type="entry name" value="ManC_GMP_beta-helix"/>
    <property type="match status" value="1"/>
</dbReference>
<organism evidence="10 11">
    <name type="scientific">Ornithobacterium rhinotracheale</name>
    <dbReference type="NCBI Taxonomy" id="28251"/>
    <lineage>
        <taxon>Bacteria</taxon>
        <taxon>Pseudomonadati</taxon>
        <taxon>Bacteroidota</taxon>
        <taxon>Flavobacteriia</taxon>
        <taxon>Flavobacteriales</taxon>
        <taxon>Weeksellaceae</taxon>
        <taxon>Ornithobacterium</taxon>
    </lineage>
</organism>
<dbReference type="InterPro" id="IPR029044">
    <property type="entry name" value="Nucleotide-diphossugar_trans"/>
</dbReference>
<dbReference type="OrthoDB" id="9806359at2"/>
<dbReference type="Pfam" id="PF00483">
    <property type="entry name" value="NTP_transferase"/>
    <property type="match status" value="1"/>
</dbReference>
<dbReference type="PANTHER" id="PTHR46390:SF1">
    <property type="entry name" value="MANNOSE-1-PHOSPHATE GUANYLYLTRANSFERASE"/>
    <property type="match status" value="1"/>
</dbReference>
<protein>
    <recommendedName>
        <fullName evidence="2">mannose-1-phosphate guanylyltransferase</fullName>
        <ecNumber evidence="2">2.7.7.13</ecNumber>
    </recommendedName>
</protein>
<keyword evidence="4 10" id="KW-0548">Nucleotidyltransferase</keyword>
<evidence type="ECO:0000256" key="7">
    <source>
        <dbReference type="ARBA" id="ARBA00047343"/>
    </source>
</evidence>
<evidence type="ECO:0000256" key="3">
    <source>
        <dbReference type="ARBA" id="ARBA00022679"/>
    </source>
</evidence>
<dbReference type="PANTHER" id="PTHR46390">
    <property type="entry name" value="MANNOSE-1-PHOSPHATE GUANYLYLTRANSFERASE"/>
    <property type="match status" value="1"/>
</dbReference>
<keyword evidence="5" id="KW-0547">Nucleotide-binding</keyword>
<evidence type="ECO:0000256" key="2">
    <source>
        <dbReference type="ARBA" id="ARBA00012387"/>
    </source>
</evidence>
<dbReference type="GO" id="GO:0004475">
    <property type="term" value="F:mannose-1-phosphate guanylyltransferase (GTP) activity"/>
    <property type="evidence" value="ECO:0007669"/>
    <property type="project" value="UniProtKB-EC"/>
</dbReference>
<name>A0A410JP06_ORNRH</name>
<dbReference type="RefSeq" id="WP_128500374.1">
    <property type="nucleotide sequence ID" value="NZ_CP035107.1"/>
</dbReference>
<evidence type="ECO:0000259" key="9">
    <source>
        <dbReference type="Pfam" id="PF22640"/>
    </source>
</evidence>